<evidence type="ECO:0000313" key="2">
    <source>
        <dbReference type="Proteomes" id="UP001341840"/>
    </source>
</evidence>
<keyword evidence="2" id="KW-1185">Reference proteome</keyword>
<dbReference type="Proteomes" id="UP001341840">
    <property type="component" value="Unassembled WGS sequence"/>
</dbReference>
<proteinExistence type="predicted"/>
<protein>
    <submittedName>
        <fullName evidence="1">Uncharacterized protein</fullName>
    </submittedName>
</protein>
<gene>
    <name evidence="1" type="ORF">PIB30_095248</name>
</gene>
<comment type="caution">
    <text evidence="1">The sequence shown here is derived from an EMBL/GenBank/DDBJ whole genome shotgun (WGS) entry which is preliminary data.</text>
</comment>
<organism evidence="1 2">
    <name type="scientific">Stylosanthes scabra</name>
    <dbReference type="NCBI Taxonomy" id="79078"/>
    <lineage>
        <taxon>Eukaryota</taxon>
        <taxon>Viridiplantae</taxon>
        <taxon>Streptophyta</taxon>
        <taxon>Embryophyta</taxon>
        <taxon>Tracheophyta</taxon>
        <taxon>Spermatophyta</taxon>
        <taxon>Magnoliopsida</taxon>
        <taxon>eudicotyledons</taxon>
        <taxon>Gunneridae</taxon>
        <taxon>Pentapetalae</taxon>
        <taxon>rosids</taxon>
        <taxon>fabids</taxon>
        <taxon>Fabales</taxon>
        <taxon>Fabaceae</taxon>
        <taxon>Papilionoideae</taxon>
        <taxon>50 kb inversion clade</taxon>
        <taxon>dalbergioids sensu lato</taxon>
        <taxon>Dalbergieae</taxon>
        <taxon>Pterocarpus clade</taxon>
        <taxon>Stylosanthes</taxon>
    </lineage>
</organism>
<reference evidence="1 2" key="1">
    <citation type="journal article" date="2023" name="Plants (Basel)">
        <title>Bridging the Gap: Combining Genomics and Transcriptomics Approaches to Understand Stylosanthes scabra, an Orphan Legume from the Brazilian Caatinga.</title>
        <authorList>
            <person name="Ferreira-Neto J.R.C."/>
            <person name="da Silva M.D."/>
            <person name="Binneck E."/>
            <person name="de Melo N.F."/>
            <person name="da Silva R.H."/>
            <person name="de Melo A.L.T.M."/>
            <person name="Pandolfi V."/>
            <person name="Bustamante F.O."/>
            <person name="Brasileiro-Vidal A.C."/>
            <person name="Benko-Iseppon A.M."/>
        </authorList>
    </citation>
    <scope>NUCLEOTIDE SEQUENCE [LARGE SCALE GENOMIC DNA]</scope>
    <source>
        <tissue evidence="1">Leaves</tissue>
    </source>
</reference>
<evidence type="ECO:0000313" key="1">
    <source>
        <dbReference type="EMBL" id="MED6152778.1"/>
    </source>
</evidence>
<sequence length="67" mass="8166">MRHGRKLKNIKGEIVHCTFLCNRQGFRDKREHKAVTRCRCPAEFRIKPKVETSRWFISLNWILHQYP</sequence>
<accession>A0ABU6TY54</accession>
<name>A0ABU6TY54_9FABA</name>
<dbReference type="EMBL" id="JASCZI010092785">
    <property type="protein sequence ID" value="MED6152778.1"/>
    <property type="molecule type" value="Genomic_DNA"/>
</dbReference>